<dbReference type="GO" id="GO:0004803">
    <property type="term" value="F:transposase activity"/>
    <property type="evidence" value="ECO:0007669"/>
    <property type="project" value="InterPro"/>
</dbReference>
<comment type="caution">
    <text evidence="2">The sequence shown here is derived from an EMBL/GenBank/DDBJ whole genome shotgun (WGS) entry which is preliminary data.</text>
</comment>
<sequence length="81" mass="8952">MLTGSDRENQEVSMLALRLLQSALVFIDTLLVQSIPKDPGWADKLTDADRRALSPLFWSHANLYGSIEIDMDAHLDLGLAA</sequence>
<accession>A0A243RM73</accession>
<dbReference type="GO" id="GO:0006313">
    <property type="term" value="P:DNA transposition"/>
    <property type="evidence" value="ECO:0007669"/>
    <property type="project" value="InterPro"/>
</dbReference>
<dbReference type="Pfam" id="PF01526">
    <property type="entry name" value="DDE_Tnp_Tn3"/>
    <property type="match status" value="1"/>
</dbReference>
<name>A0A243RM73_9ACTN</name>
<protein>
    <submittedName>
        <fullName evidence="2">Transposase</fullName>
    </submittedName>
</protein>
<dbReference type="InterPro" id="IPR002513">
    <property type="entry name" value="Tn3_Tnp_DDE_dom"/>
</dbReference>
<evidence type="ECO:0000313" key="3">
    <source>
        <dbReference type="Proteomes" id="UP000194761"/>
    </source>
</evidence>
<proteinExistence type="predicted"/>
<evidence type="ECO:0000313" key="2">
    <source>
        <dbReference type="EMBL" id="OUC96039.1"/>
    </source>
</evidence>
<dbReference type="Proteomes" id="UP000194761">
    <property type="component" value="Unassembled WGS sequence"/>
</dbReference>
<reference evidence="2 3" key="1">
    <citation type="submission" date="2017-05" db="EMBL/GenBank/DDBJ databases">
        <title>Biotechnological potential of actinobacteria isolated from South African environments.</title>
        <authorList>
            <person name="Le Roes-Hill M."/>
            <person name="Prins A."/>
            <person name="Durrell K.A."/>
        </authorList>
    </citation>
    <scope>NUCLEOTIDE SEQUENCE [LARGE SCALE GENOMIC DNA]</scope>
    <source>
        <strain evidence="2">M26</strain>
    </source>
</reference>
<organism evidence="2 3">
    <name type="scientific">Streptosporangium minutum</name>
    <dbReference type="NCBI Taxonomy" id="569862"/>
    <lineage>
        <taxon>Bacteria</taxon>
        <taxon>Bacillati</taxon>
        <taxon>Actinomycetota</taxon>
        <taxon>Actinomycetes</taxon>
        <taxon>Streptosporangiales</taxon>
        <taxon>Streptosporangiaceae</taxon>
        <taxon>Streptosporangium</taxon>
    </lineage>
</organism>
<evidence type="ECO:0000259" key="1">
    <source>
        <dbReference type="Pfam" id="PF01526"/>
    </source>
</evidence>
<keyword evidence="3" id="KW-1185">Reference proteome</keyword>
<gene>
    <name evidence="2" type="ORF">CA984_16300</name>
</gene>
<dbReference type="AlphaFoldDB" id="A0A243RM73"/>
<dbReference type="EMBL" id="NGFP01000066">
    <property type="protein sequence ID" value="OUC96039.1"/>
    <property type="molecule type" value="Genomic_DNA"/>
</dbReference>
<feature type="domain" description="Tn3 transposase DDE" evidence="1">
    <location>
        <begin position="2"/>
        <end position="65"/>
    </location>
</feature>